<dbReference type="EMBL" id="PGGK01000016">
    <property type="protein sequence ID" value="TGC07421.1"/>
    <property type="molecule type" value="Genomic_DNA"/>
</dbReference>
<dbReference type="OrthoDB" id="376559at2157"/>
<keyword evidence="2" id="KW-1185">Reference proteome</keyword>
<organism evidence="1 2">
    <name type="scientific">Methanolobus halotolerans</name>
    <dbReference type="NCBI Taxonomy" id="2052935"/>
    <lineage>
        <taxon>Archaea</taxon>
        <taxon>Methanobacteriati</taxon>
        <taxon>Methanobacteriota</taxon>
        <taxon>Stenosarchaea group</taxon>
        <taxon>Methanomicrobia</taxon>
        <taxon>Methanosarcinales</taxon>
        <taxon>Methanosarcinaceae</taxon>
        <taxon>Methanolobus</taxon>
    </lineage>
</organism>
<proteinExistence type="predicted"/>
<evidence type="ECO:0000313" key="2">
    <source>
        <dbReference type="Proteomes" id="UP000297295"/>
    </source>
</evidence>
<dbReference type="RefSeq" id="WP_135390444.1">
    <property type="nucleotide sequence ID" value="NZ_PGGK01000016.1"/>
</dbReference>
<reference evidence="1 2" key="1">
    <citation type="submission" date="2017-11" db="EMBL/GenBank/DDBJ databases">
        <title>Isolation and Characterization of Methanogenic Archaea from Saline Meromictic Lake at Siberia.</title>
        <authorList>
            <person name="Shen Y."/>
            <person name="Huang H.-H."/>
            <person name="Lai M.-C."/>
            <person name="Chen S.-C."/>
        </authorList>
    </citation>
    <scope>NUCLEOTIDE SEQUENCE [LARGE SCALE GENOMIC DNA]</scope>
    <source>
        <strain evidence="1 2">SY-01</strain>
    </source>
</reference>
<gene>
    <name evidence="1" type="ORF">CUN85_11505</name>
</gene>
<comment type="caution">
    <text evidence="1">The sequence shown here is derived from an EMBL/GenBank/DDBJ whole genome shotgun (WGS) entry which is preliminary data.</text>
</comment>
<dbReference type="AlphaFoldDB" id="A0A4E0PT05"/>
<accession>A0A4E0PT05</accession>
<protein>
    <submittedName>
        <fullName evidence="1">Uncharacterized protein</fullName>
    </submittedName>
</protein>
<sequence>MYLQIELKIRTLEPPLTELESRLSVFGKKIAEAEQQRIHAQDILRGDKKRVHDILEEHIRSLQAPFCEQLTEIAEKAMSESLHDSEHAAQQAVADAIPEWFEHEFAAVSEMVDKEIATRLKDQEPRIDELVESIRKAATELFEIPYHTPVCERVYEAIREPYFVEYEQEYLLIPLSPDFIERIMPEKMRKKRVKERLQNQIETLMLRNLENIRWETLQNIDSTFRKFTLRLDNDFSMIIKATHGVISSTLAQRKMHEENVADQVDQLKKTAFEIQNVIRLFEYRESEP</sequence>
<evidence type="ECO:0000313" key="1">
    <source>
        <dbReference type="EMBL" id="TGC07421.1"/>
    </source>
</evidence>
<name>A0A4E0PT05_9EURY</name>
<dbReference type="Proteomes" id="UP000297295">
    <property type="component" value="Unassembled WGS sequence"/>
</dbReference>